<organism evidence="2 3">
    <name type="scientific">Gallintestinimicrobium propionicum</name>
    <dbReference type="NCBI Taxonomy" id="2981770"/>
    <lineage>
        <taxon>Bacteria</taxon>
        <taxon>Bacillati</taxon>
        <taxon>Bacillota</taxon>
        <taxon>Clostridia</taxon>
        <taxon>Lachnospirales</taxon>
        <taxon>Lachnospiraceae</taxon>
        <taxon>Gallintestinimicrobium</taxon>
    </lineage>
</organism>
<evidence type="ECO:0000313" key="2">
    <source>
        <dbReference type="EMBL" id="MCC2168095.1"/>
    </source>
</evidence>
<dbReference type="RefSeq" id="WP_021914943.1">
    <property type="nucleotide sequence ID" value="NZ_JAJEQF010000027.1"/>
</dbReference>
<accession>A0AAE3AYP5</accession>
<proteinExistence type="predicted"/>
<dbReference type="AlphaFoldDB" id="A0AAE3AYP5"/>
<gene>
    <name evidence="2" type="ORF">LKD45_10420</name>
</gene>
<sequence>MVITYGTRTLFKREGAWGHAICKNCGHDAPQTLCRQLDQVTLFFIPIVSLEKQRGILCESCGMIVPLDKAEYKRRREARQKAALF</sequence>
<feature type="domain" description="Zinc-ribbon 15" evidence="1">
    <location>
        <begin position="21"/>
        <end position="70"/>
    </location>
</feature>
<reference evidence="2 3" key="1">
    <citation type="submission" date="2021-10" db="EMBL/GenBank/DDBJ databases">
        <title>Anaerobic single-cell dispensing facilitates the cultivation of human gut bacteria.</title>
        <authorList>
            <person name="Afrizal A."/>
        </authorList>
    </citation>
    <scope>NUCLEOTIDE SEQUENCE [LARGE SCALE GENOMIC DNA]</scope>
    <source>
        <strain evidence="2 3">CLA-AA-H244</strain>
    </source>
</reference>
<dbReference type="Pfam" id="PF17032">
    <property type="entry name" value="Zn_ribbon_15"/>
    <property type="match status" value="1"/>
</dbReference>
<evidence type="ECO:0000313" key="3">
    <source>
        <dbReference type="Proteomes" id="UP001199355"/>
    </source>
</evidence>
<comment type="caution">
    <text evidence="2">The sequence shown here is derived from an EMBL/GenBank/DDBJ whole genome shotgun (WGS) entry which is preliminary data.</text>
</comment>
<protein>
    <submittedName>
        <fullName evidence="2">Zinc ribbon domain-containing protein</fullName>
    </submittedName>
</protein>
<dbReference type="EMBL" id="JAJEQF010000027">
    <property type="protein sequence ID" value="MCC2168095.1"/>
    <property type="molecule type" value="Genomic_DNA"/>
</dbReference>
<dbReference type="Proteomes" id="UP001199355">
    <property type="component" value="Unassembled WGS sequence"/>
</dbReference>
<keyword evidence="3" id="KW-1185">Reference proteome</keyword>
<dbReference type="InterPro" id="IPR031493">
    <property type="entry name" value="Zinc_ribbon_15"/>
</dbReference>
<name>A0AAE3AYP5_9FIRM</name>
<evidence type="ECO:0000259" key="1">
    <source>
        <dbReference type="Pfam" id="PF17032"/>
    </source>
</evidence>